<keyword evidence="3 8" id="KW-0808">Transferase</keyword>
<dbReference type="PROSITE" id="PS51996">
    <property type="entry name" value="TR_MART"/>
    <property type="match status" value="1"/>
</dbReference>
<keyword evidence="8" id="KW-0520">NAD</keyword>
<dbReference type="Pfam" id="PF00179">
    <property type="entry name" value="UQ_con"/>
    <property type="match status" value="1"/>
</dbReference>
<dbReference type="SUPFAM" id="SSF54495">
    <property type="entry name" value="UBC-like"/>
    <property type="match status" value="1"/>
</dbReference>
<dbReference type="GO" id="GO:0016779">
    <property type="term" value="F:nucleotidyltransferase activity"/>
    <property type="evidence" value="ECO:0007669"/>
    <property type="project" value="UniProtKB-KW"/>
</dbReference>
<evidence type="ECO:0000313" key="11">
    <source>
        <dbReference type="Proteomes" id="UP000663852"/>
    </source>
</evidence>
<evidence type="ECO:0000256" key="3">
    <source>
        <dbReference type="ARBA" id="ARBA00022679"/>
    </source>
</evidence>
<evidence type="ECO:0000256" key="6">
    <source>
        <dbReference type="ARBA" id="ARBA00047597"/>
    </source>
</evidence>
<reference evidence="10" key="1">
    <citation type="submission" date="2021-02" db="EMBL/GenBank/DDBJ databases">
        <authorList>
            <person name="Nowell W R."/>
        </authorList>
    </citation>
    <scope>NUCLEOTIDE SEQUENCE</scope>
</reference>
<dbReference type="SUPFAM" id="SSF56399">
    <property type="entry name" value="ADP-ribosylation"/>
    <property type="match status" value="1"/>
</dbReference>
<evidence type="ECO:0000256" key="5">
    <source>
        <dbReference type="ARBA" id="ARBA00022786"/>
    </source>
</evidence>
<comment type="catalytic activity">
    <reaction evidence="6 8">
        <text>L-arginyl-[protein] + NAD(+) = N(omega)-(ADP-D-ribosyl)-L-arginyl-[protein] + nicotinamide + H(+)</text>
        <dbReference type="Rhea" id="RHEA:19149"/>
        <dbReference type="Rhea" id="RHEA-COMP:10532"/>
        <dbReference type="Rhea" id="RHEA-COMP:15087"/>
        <dbReference type="ChEBI" id="CHEBI:15378"/>
        <dbReference type="ChEBI" id="CHEBI:17154"/>
        <dbReference type="ChEBI" id="CHEBI:29965"/>
        <dbReference type="ChEBI" id="CHEBI:57540"/>
        <dbReference type="ChEBI" id="CHEBI:142554"/>
        <dbReference type="EC" id="2.4.2.31"/>
    </reaction>
</comment>
<feature type="domain" description="UBC core" evidence="9">
    <location>
        <begin position="1008"/>
        <end position="1170"/>
    </location>
</feature>
<dbReference type="PROSITE" id="PS00183">
    <property type="entry name" value="UBC_1"/>
    <property type="match status" value="1"/>
</dbReference>
<evidence type="ECO:0000256" key="1">
    <source>
        <dbReference type="ARBA" id="ARBA00009558"/>
    </source>
</evidence>
<dbReference type="EC" id="2.4.2.31" evidence="8"/>
<evidence type="ECO:0000259" key="9">
    <source>
        <dbReference type="PROSITE" id="PS50127"/>
    </source>
</evidence>
<dbReference type="SMART" id="SM00212">
    <property type="entry name" value="UBCc"/>
    <property type="match status" value="1"/>
</dbReference>
<evidence type="ECO:0000256" key="4">
    <source>
        <dbReference type="ARBA" id="ARBA00022695"/>
    </source>
</evidence>
<protein>
    <recommendedName>
        <fullName evidence="8">NAD(P)(+)--arginine ADP-ribosyltransferase</fullName>
        <ecNumber evidence="8">2.4.2.31</ecNumber>
    </recommendedName>
    <alternativeName>
        <fullName evidence="8">Mono(ADP-ribosyl)transferase</fullName>
    </alternativeName>
</protein>
<comment type="caution">
    <text evidence="10">The sequence shown here is derived from an EMBL/GenBank/DDBJ whole genome shotgun (WGS) entry which is preliminary data.</text>
</comment>
<keyword evidence="4" id="KW-0548">Nucleotidyltransferase</keyword>
<dbReference type="Gene3D" id="3.10.110.10">
    <property type="entry name" value="Ubiquitin Conjugating Enzyme"/>
    <property type="match status" value="1"/>
</dbReference>
<evidence type="ECO:0000256" key="7">
    <source>
        <dbReference type="PROSITE-ProRule" id="PRU10133"/>
    </source>
</evidence>
<evidence type="ECO:0000256" key="2">
    <source>
        <dbReference type="ARBA" id="ARBA00022676"/>
    </source>
</evidence>
<dbReference type="InterPro" id="IPR023313">
    <property type="entry name" value="UBQ-conjugating_AS"/>
</dbReference>
<dbReference type="GO" id="GO:0106274">
    <property type="term" value="F:NAD+-protein-arginine ADP-ribosyltransferase activity"/>
    <property type="evidence" value="ECO:0007669"/>
    <property type="project" value="UniProtKB-EC"/>
</dbReference>
<dbReference type="PROSITE" id="PS50127">
    <property type="entry name" value="UBC_2"/>
    <property type="match status" value="1"/>
</dbReference>
<evidence type="ECO:0000313" key="10">
    <source>
        <dbReference type="EMBL" id="CAF1305423.1"/>
    </source>
</evidence>
<name>A0A815DZS4_ADIRI</name>
<comment type="similarity">
    <text evidence="1 8">Belongs to the Arg-specific ADP-ribosyltransferase family.</text>
</comment>
<keyword evidence="8" id="KW-0521">NADP</keyword>
<dbReference type="InterPro" id="IPR050113">
    <property type="entry name" value="Ub_conjugating_enzyme"/>
</dbReference>
<evidence type="ECO:0000256" key="8">
    <source>
        <dbReference type="RuleBase" id="RU361228"/>
    </source>
</evidence>
<organism evidence="10 11">
    <name type="scientific">Adineta ricciae</name>
    <name type="common">Rotifer</name>
    <dbReference type="NCBI Taxonomy" id="249248"/>
    <lineage>
        <taxon>Eukaryota</taxon>
        <taxon>Metazoa</taxon>
        <taxon>Spiralia</taxon>
        <taxon>Gnathifera</taxon>
        <taxon>Rotifera</taxon>
        <taxon>Eurotatoria</taxon>
        <taxon>Bdelloidea</taxon>
        <taxon>Adinetida</taxon>
        <taxon>Adinetidae</taxon>
        <taxon>Adineta</taxon>
    </lineage>
</organism>
<dbReference type="Gene3D" id="3.90.176.10">
    <property type="entry name" value="Toxin ADP-ribosyltransferase, Chain A, domain 1"/>
    <property type="match status" value="1"/>
</dbReference>
<dbReference type="InterPro" id="IPR016135">
    <property type="entry name" value="UBQ-conjugating_enzyme/RWD"/>
</dbReference>
<keyword evidence="5" id="KW-0833">Ubl conjugation pathway</keyword>
<dbReference type="InterPro" id="IPR000768">
    <property type="entry name" value="ART"/>
</dbReference>
<feature type="active site" description="Glycyl thioester intermediate" evidence="7">
    <location>
        <position position="1106"/>
    </location>
</feature>
<dbReference type="EMBL" id="CAJNOJ010000220">
    <property type="protein sequence ID" value="CAF1305423.1"/>
    <property type="molecule type" value="Genomic_DNA"/>
</dbReference>
<dbReference type="OrthoDB" id="10021022at2759"/>
<dbReference type="InterPro" id="IPR000608">
    <property type="entry name" value="UBC"/>
</dbReference>
<sequence length="1172" mass="136452">MASFDLAVRFKHWQYLLNINTNETLDQLKNRITSICGIDLNSEEYCLEIFDDCLDQYVVFTQRYLTELYKDLRTTGNRRFNARLRSDYSDDVLAQVPVPSSNYTIVWLDEYISNQQEHQMLIQKFNLVLDIKNDDYLSAESSNEFDNLMVCERKRWNDTLQIFDSPEECYRFIRTNAELTSIFFVTSGNLGRSIIPSLIDQVRGVYVLRSDVEENLEWLFDYLDCSCSVLFFDHEIDLLARLARDIANSCIKQGRQLLTKKQLMPAFNSLFNAEKVLIRAHIIDGKNIDMHLSDTYQKIQQVTKRVPEEFDYSKQNHLILWFDENIADPEAYRSLKKAFLRNIDSHNQNRSPVTDMNYDDLIRERDIVPVIFMGIPFLLQASDNVETCLTILNTHRNKRIFFIISKNMARRISSYMESRFRTAARNSDTNHPFVKVYIASDNIVQQIKWISEYSEYFMTFERDEELLESMRRDIANYFIGQSKAYRQVYDLELAFYYLKQATEIWYQYYNMDKDNFMNSSTMHTETYKINEINKLIKGTMVLVSDNGQNNAIGNAPHPMEIDEENLTNIEILYLYTDTAKRDAQINSAIDFIFGGLNAVKYPVTEFNQVEQCLNHIQTRQNKRIGLILLHAIGRDEVMVLERFANVDFIFQLDAKLPWLKKHALTCFSSSKLLIIQRLCVCHELLHSEVNFCAALNESTESSAQEFTQDNRSLVLFQLLIEILLRTPITERCKNDFIELSLEQYSSNLADRNVINSFASTFKPNGAIMWYTMNSFVYRTLNRALRDNNLRSMYKSRYFICHLYDEIKKRYTETCAFMNSQISVYRGRIMSSDELRMLRANTSKVITTKCFLSATFDQKVAVAFSGMETKAASGISVIFRLIIDAFTNRSVSFAPIQNMSAMKDEAEVLILPGTIFQVKSVVEREKNAFDVVLIHTLEQQQLEEKIRRPKSIYLDRARTVTSFDDFEALVKEASSEINEQELLLTPTIHNKNEKRLTKKYSSSLSISRVTSKRLWKNVSELRSSNTRSDGSIIFIVDETPFDDDNEDSDLLLSNSIICRLFPRQHIYKQYAFKIAMCLSSSYPFSPPTVYFLTPIYHPNVGQNGNVCLDILQNSESWKFNTSLVTILISLVDLIDTPNIDEALRTNIAVEYIQDRAEFNRKALVMAKKHALPR</sequence>
<accession>A0A815DZS4</accession>
<keyword evidence="2 8" id="KW-0328">Glycosyltransferase</keyword>
<proteinExistence type="inferred from homology"/>
<dbReference type="Pfam" id="PF01129">
    <property type="entry name" value="ART"/>
    <property type="match status" value="1"/>
</dbReference>
<dbReference type="Proteomes" id="UP000663852">
    <property type="component" value="Unassembled WGS sequence"/>
</dbReference>
<gene>
    <name evidence="10" type="ORF">EDS130_LOCUS30836</name>
</gene>
<dbReference type="AlphaFoldDB" id="A0A815DZS4"/>
<dbReference type="PANTHER" id="PTHR24067">
    <property type="entry name" value="UBIQUITIN-CONJUGATING ENZYME E2"/>
    <property type="match status" value="1"/>
</dbReference>